<comment type="catalytic activity">
    <reaction evidence="6 7">
        <text>a 2'-deoxyadenosine in DNA + S-adenosyl-L-methionine = an N(6)-methyl-2'-deoxyadenosine in DNA + S-adenosyl-L-homocysteine + H(+)</text>
        <dbReference type="Rhea" id="RHEA:15197"/>
        <dbReference type="Rhea" id="RHEA-COMP:12418"/>
        <dbReference type="Rhea" id="RHEA-COMP:12419"/>
        <dbReference type="ChEBI" id="CHEBI:15378"/>
        <dbReference type="ChEBI" id="CHEBI:57856"/>
        <dbReference type="ChEBI" id="CHEBI:59789"/>
        <dbReference type="ChEBI" id="CHEBI:90615"/>
        <dbReference type="ChEBI" id="CHEBI:90616"/>
        <dbReference type="EC" id="2.1.1.72"/>
    </reaction>
</comment>
<keyword evidence="3 7" id="KW-0489">Methyltransferase</keyword>
<evidence type="ECO:0000256" key="6">
    <source>
        <dbReference type="ARBA" id="ARBA00047942"/>
    </source>
</evidence>
<dbReference type="Proteomes" id="UP000434554">
    <property type="component" value="Unassembled WGS sequence"/>
</dbReference>
<sequence length="282" mass="33484">MSENYIKSPFNYIGNKHRLLAQILPLFPQNIDTFYDVFCGGLDVSVNVKADRKIANDINYFVIEILEMFKRTDSKELLQDIDDVISKFNLSKENKESYYEFREYYNKNKDPLLLYVLMCYSFNYQFRFNSNHDYNNPAGTNRSSFNENMKNRLTSFRDKLYNIEFSNKNFKEFDFSKMKSSDFLYCDPPYRSSVGSYNDGKRGFEGWTLDDDLALFEILDELNDRKIKFALSNVFFNNGLANKELQEWSGKYKVHLLKINYSNSNYQRNKLGETKEVLITNY</sequence>
<dbReference type="Gene3D" id="1.10.1020.10">
    <property type="entry name" value="Adenine-specific Methyltransferase, Domain 2"/>
    <property type="match status" value="1"/>
</dbReference>
<dbReference type="GO" id="GO:0032259">
    <property type="term" value="P:methylation"/>
    <property type="evidence" value="ECO:0007669"/>
    <property type="project" value="UniProtKB-KW"/>
</dbReference>
<accession>A0A833FJM0</accession>
<reference evidence="8 9" key="1">
    <citation type="submission" date="2019-09" db="EMBL/GenBank/DDBJ databases">
        <title>Draft genome sequence of 3 type strains from the CCUG.</title>
        <authorList>
            <person name="Pineiro-Iglesias B."/>
            <person name="Tunovic T."/>
            <person name="Unosson C."/>
            <person name="Inganas E."/>
            <person name="Ohlen M."/>
            <person name="Cardew S."/>
            <person name="Jensie-Markopoulos S."/>
            <person name="Salva-Serra F."/>
            <person name="Jaen-Luchoro D."/>
            <person name="Karlsson R."/>
            <person name="Svensson-Stadler L."/>
            <person name="Chun J."/>
            <person name="Moore E."/>
        </authorList>
    </citation>
    <scope>NUCLEOTIDE SEQUENCE [LARGE SCALE GENOMIC DNA]</scope>
    <source>
        <strain evidence="8 9">CCUG 65427</strain>
    </source>
</reference>
<evidence type="ECO:0000256" key="4">
    <source>
        <dbReference type="ARBA" id="ARBA00022679"/>
    </source>
</evidence>
<evidence type="ECO:0000256" key="5">
    <source>
        <dbReference type="ARBA" id="ARBA00022691"/>
    </source>
</evidence>
<dbReference type="GO" id="GO:0043565">
    <property type="term" value="F:sequence-specific DNA binding"/>
    <property type="evidence" value="ECO:0007669"/>
    <property type="project" value="TreeGrafter"/>
</dbReference>
<evidence type="ECO:0000313" key="9">
    <source>
        <dbReference type="Proteomes" id="UP000434554"/>
    </source>
</evidence>
<dbReference type="InterPro" id="IPR012263">
    <property type="entry name" value="M_m6A_EcoRV"/>
</dbReference>
<evidence type="ECO:0000256" key="2">
    <source>
        <dbReference type="ARBA" id="ARBA00011900"/>
    </source>
</evidence>
<comment type="similarity">
    <text evidence="1 7">Belongs to the N(4)/N(6)-methyltransferase family.</text>
</comment>
<dbReference type="RefSeq" id="WP_127007362.1">
    <property type="nucleotide sequence ID" value="NZ_RQUZ01000002.1"/>
</dbReference>
<dbReference type="PANTHER" id="PTHR30481">
    <property type="entry name" value="DNA ADENINE METHYLASE"/>
    <property type="match status" value="1"/>
</dbReference>
<dbReference type="InterPro" id="IPR023095">
    <property type="entry name" value="Ade_MeTrfase_dom_2"/>
</dbReference>
<dbReference type="EMBL" id="WBKH01000005">
    <property type="protein sequence ID" value="KAB1478709.1"/>
    <property type="molecule type" value="Genomic_DNA"/>
</dbReference>
<keyword evidence="5 7" id="KW-0949">S-adenosyl-L-methionine</keyword>
<comment type="caution">
    <text evidence="8">The sequence shown here is derived from an EMBL/GenBank/DDBJ whole genome shotgun (WGS) entry which is preliminary data.</text>
</comment>
<dbReference type="GO" id="GO:0009007">
    <property type="term" value="F:site-specific DNA-methyltransferase (adenine-specific) activity"/>
    <property type="evidence" value="ECO:0007669"/>
    <property type="project" value="UniProtKB-UniRule"/>
</dbReference>
<dbReference type="PRINTS" id="PR00505">
    <property type="entry name" value="D12N6MTFRASE"/>
</dbReference>
<dbReference type="InterPro" id="IPR029063">
    <property type="entry name" value="SAM-dependent_MTases_sf"/>
</dbReference>
<dbReference type="EC" id="2.1.1.72" evidence="2 7"/>
<evidence type="ECO:0000256" key="1">
    <source>
        <dbReference type="ARBA" id="ARBA00006594"/>
    </source>
</evidence>
<keyword evidence="4 7" id="KW-0808">Transferase</keyword>
<dbReference type="SUPFAM" id="SSF53335">
    <property type="entry name" value="S-adenosyl-L-methionine-dependent methyltransferases"/>
    <property type="match status" value="1"/>
</dbReference>
<dbReference type="Gene3D" id="3.40.50.150">
    <property type="entry name" value="Vaccinia Virus protein VP39"/>
    <property type="match status" value="1"/>
</dbReference>
<name>A0A833FJM0_9FIRM</name>
<organism evidence="8 9">
    <name type="scientific">Veillonella seminalis</name>
    <dbReference type="NCBI Taxonomy" id="1502943"/>
    <lineage>
        <taxon>Bacteria</taxon>
        <taxon>Bacillati</taxon>
        <taxon>Bacillota</taxon>
        <taxon>Negativicutes</taxon>
        <taxon>Veillonellales</taxon>
        <taxon>Veillonellaceae</taxon>
        <taxon>Veillonella</taxon>
    </lineage>
</organism>
<dbReference type="PANTHER" id="PTHR30481:SF3">
    <property type="entry name" value="DNA ADENINE METHYLASE"/>
    <property type="match status" value="1"/>
</dbReference>
<dbReference type="AlphaFoldDB" id="A0A833FJM0"/>
<dbReference type="PROSITE" id="PS00092">
    <property type="entry name" value="N6_MTASE"/>
    <property type="match status" value="1"/>
</dbReference>
<dbReference type="GO" id="GO:1904047">
    <property type="term" value="F:S-adenosyl-L-methionine binding"/>
    <property type="evidence" value="ECO:0007669"/>
    <property type="project" value="TreeGrafter"/>
</dbReference>
<dbReference type="NCBIfam" id="TIGR00571">
    <property type="entry name" value="dam"/>
    <property type="match status" value="1"/>
</dbReference>
<evidence type="ECO:0000256" key="7">
    <source>
        <dbReference type="RuleBase" id="RU361257"/>
    </source>
</evidence>
<evidence type="ECO:0000313" key="8">
    <source>
        <dbReference type="EMBL" id="KAB1478709.1"/>
    </source>
</evidence>
<dbReference type="GO" id="GO:0009307">
    <property type="term" value="P:DNA restriction-modification system"/>
    <property type="evidence" value="ECO:0007669"/>
    <property type="project" value="InterPro"/>
</dbReference>
<dbReference type="InterPro" id="IPR012327">
    <property type="entry name" value="MeTrfase_D12"/>
</dbReference>
<gene>
    <name evidence="8" type="ORF">F8R14_05965</name>
</gene>
<dbReference type="InterPro" id="IPR002052">
    <property type="entry name" value="DNA_methylase_N6_adenine_CS"/>
</dbReference>
<dbReference type="Pfam" id="PF02086">
    <property type="entry name" value="MethyltransfD12"/>
    <property type="match status" value="1"/>
</dbReference>
<dbReference type="PIRSF" id="PIRSF000398">
    <property type="entry name" value="M_m6A_EcoRV"/>
    <property type="match status" value="1"/>
</dbReference>
<dbReference type="GO" id="GO:0006298">
    <property type="term" value="P:mismatch repair"/>
    <property type="evidence" value="ECO:0007669"/>
    <property type="project" value="TreeGrafter"/>
</dbReference>
<proteinExistence type="inferred from homology"/>
<evidence type="ECO:0000256" key="3">
    <source>
        <dbReference type="ARBA" id="ARBA00022603"/>
    </source>
</evidence>
<protein>
    <recommendedName>
        <fullName evidence="2 7">Site-specific DNA-methyltransferase (adenine-specific)</fullName>
        <ecNumber evidence="2 7">2.1.1.72</ecNumber>
    </recommendedName>
</protein>
<dbReference type="GeneID" id="83054574"/>